<name>A0ABR4L3E9_9EURO</name>
<accession>A0ABR4L3E9</accession>
<evidence type="ECO:0000313" key="1">
    <source>
        <dbReference type="EMBL" id="KAL2859083.1"/>
    </source>
</evidence>
<organism evidence="1 2">
    <name type="scientific">Aspergillus pseudodeflectus</name>
    <dbReference type="NCBI Taxonomy" id="176178"/>
    <lineage>
        <taxon>Eukaryota</taxon>
        <taxon>Fungi</taxon>
        <taxon>Dikarya</taxon>
        <taxon>Ascomycota</taxon>
        <taxon>Pezizomycotina</taxon>
        <taxon>Eurotiomycetes</taxon>
        <taxon>Eurotiomycetidae</taxon>
        <taxon>Eurotiales</taxon>
        <taxon>Aspergillaceae</taxon>
        <taxon>Aspergillus</taxon>
        <taxon>Aspergillus subgen. Nidulantes</taxon>
    </lineage>
</organism>
<reference evidence="1 2" key="1">
    <citation type="submission" date="2024-07" db="EMBL/GenBank/DDBJ databases">
        <title>Section-level genome sequencing and comparative genomics of Aspergillus sections Usti and Cavernicolus.</title>
        <authorList>
            <consortium name="Lawrence Berkeley National Laboratory"/>
            <person name="Nybo J.L."/>
            <person name="Vesth T.C."/>
            <person name="Theobald S."/>
            <person name="Frisvad J.C."/>
            <person name="Larsen T.O."/>
            <person name="Kjaerboelling I."/>
            <person name="Rothschild-Mancinelli K."/>
            <person name="Lyhne E.K."/>
            <person name="Kogle M.E."/>
            <person name="Barry K."/>
            <person name="Clum A."/>
            <person name="Na H."/>
            <person name="Ledsgaard L."/>
            <person name="Lin J."/>
            <person name="Lipzen A."/>
            <person name="Kuo A."/>
            <person name="Riley R."/>
            <person name="Mondo S."/>
            <person name="LaButti K."/>
            <person name="Haridas S."/>
            <person name="Pangalinan J."/>
            <person name="Salamov A.A."/>
            <person name="Simmons B.A."/>
            <person name="Magnuson J.K."/>
            <person name="Chen J."/>
            <person name="Drula E."/>
            <person name="Henrissat B."/>
            <person name="Wiebenga A."/>
            <person name="Lubbers R.J."/>
            <person name="Gomes A.C."/>
            <person name="Macurrencykelacurrency M.R."/>
            <person name="Stajich J."/>
            <person name="Grigoriev I.V."/>
            <person name="Mortensen U.H."/>
            <person name="De vries R.P."/>
            <person name="Baker S.E."/>
            <person name="Andersen M.R."/>
        </authorList>
    </citation>
    <scope>NUCLEOTIDE SEQUENCE [LARGE SCALE GENOMIC DNA]</scope>
    <source>
        <strain evidence="1 2">CBS 756.74</strain>
    </source>
</reference>
<gene>
    <name evidence="1" type="ORF">BJX68DRAFT_262595</name>
</gene>
<comment type="caution">
    <text evidence="1">The sequence shown here is derived from an EMBL/GenBank/DDBJ whole genome shotgun (WGS) entry which is preliminary data.</text>
</comment>
<dbReference type="Proteomes" id="UP001610444">
    <property type="component" value="Unassembled WGS sequence"/>
</dbReference>
<protein>
    <recommendedName>
        <fullName evidence="3">Fungal N-terminal domain-containing protein</fullName>
    </recommendedName>
</protein>
<evidence type="ECO:0008006" key="3">
    <source>
        <dbReference type="Google" id="ProtNLM"/>
    </source>
</evidence>
<keyword evidence="2" id="KW-1185">Reference proteome</keyword>
<dbReference type="EMBL" id="JBFXLR010000004">
    <property type="protein sequence ID" value="KAL2859083.1"/>
    <property type="molecule type" value="Genomic_DNA"/>
</dbReference>
<evidence type="ECO:0000313" key="2">
    <source>
        <dbReference type="Proteomes" id="UP001610444"/>
    </source>
</evidence>
<sequence>MRWQSSQGYAQPHWDVKPPRCAVSSSFLSFLLEETQSLRNRQPFDGTPLSIAVSIAGLVSLAGSLFRVVCQHGVEVKEFKKEVNQLQSEVKRLSFLLRELSLLATSLETEPLDNTFRLEHATVRKLSMRSRLNSRKLDQARPAPLGLSLQSPG</sequence>
<proteinExistence type="predicted"/>
<dbReference type="GeneID" id="98159648"/>
<dbReference type="RefSeq" id="XP_070904047.1">
    <property type="nucleotide sequence ID" value="XM_071044484.1"/>
</dbReference>